<sequence>MATGIEEASHDRLVELKEELELLRAFGAEKVDAEDREIEDLLLRIENVMVHSSSADMCKLLRTTGIGRTVNQLTKHPATFVSKISKKLVSSWKEVFVANLKTRSSCELEKKESNVTAQIQKPTGKTEETVGGHENPQATISDKDSILVQQPDDTKMVTADPRAATYASRQSRSTSTLSAEAPPAAVGMKSRHLHKLGSRSPQRACLDDNQKKMSTDVKPRAAMHVSRQSSSTTSTVSTEAVVMKSKHLQKSSSTSPERASSALGDHKQKMADSKRKLSMSYAKERELKRRRSLQMLQRSELPSSSLCQL</sequence>
<dbReference type="PANTHER" id="PTHR46554">
    <property type="entry name" value="MEDIATOR OF RNA POLYMERASE II TRANSCRIPTION SUBUNIT 26A-RELATED"/>
    <property type="match status" value="1"/>
</dbReference>
<evidence type="ECO:0000313" key="5">
    <source>
        <dbReference type="Proteomes" id="UP000825935"/>
    </source>
</evidence>
<dbReference type="InterPro" id="IPR035441">
    <property type="entry name" value="TFIIS/LEDGF_dom_sf"/>
</dbReference>
<dbReference type="PROSITE" id="PS51319">
    <property type="entry name" value="TFIIS_N"/>
    <property type="match status" value="1"/>
</dbReference>
<protein>
    <recommendedName>
        <fullName evidence="3">TFIIS N-terminal domain-containing protein</fullName>
    </recommendedName>
</protein>
<keyword evidence="1" id="KW-0539">Nucleus</keyword>
<evidence type="ECO:0000313" key="4">
    <source>
        <dbReference type="EMBL" id="KAH7425207.1"/>
    </source>
</evidence>
<proteinExistence type="predicted"/>
<evidence type="ECO:0000256" key="1">
    <source>
        <dbReference type="PROSITE-ProRule" id="PRU00649"/>
    </source>
</evidence>
<feature type="region of interest" description="Disordered" evidence="2">
    <location>
        <begin position="113"/>
        <end position="309"/>
    </location>
</feature>
<feature type="compositionally biased region" description="Polar residues" evidence="2">
    <location>
        <begin position="167"/>
        <end position="178"/>
    </location>
</feature>
<feature type="domain" description="TFIIS N-terminal" evidence="3">
    <location>
        <begin position="21"/>
        <end position="99"/>
    </location>
</feature>
<dbReference type="AlphaFoldDB" id="A0A8T2TPA6"/>
<dbReference type="EMBL" id="CM035416">
    <property type="protein sequence ID" value="KAH7425207.1"/>
    <property type="molecule type" value="Genomic_DNA"/>
</dbReference>
<keyword evidence="5" id="KW-1185">Reference proteome</keyword>
<evidence type="ECO:0000259" key="3">
    <source>
        <dbReference type="PROSITE" id="PS51319"/>
    </source>
</evidence>
<gene>
    <name evidence="4" type="ORF">KP509_11G044300</name>
</gene>
<dbReference type="OrthoDB" id="44867at2759"/>
<dbReference type="InterPro" id="IPR017923">
    <property type="entry name" value="TFIIS_N"/>
</dbReference>
<dbReference type="Pfam" id="PF08711">
    <property type="entry name" value="Med26"/>
    <property type="match status" value="1"/>
</dbReference>
<evidence type="ECO:0000256" key="2">
    <source>
        <dbReference type="SAM" id="MobiDB-lite"/>
    </source>
</evidence>
<comment type="caution">
    <text evidence="4">The sequence shown here is derived from an EMBL/GenBank/DDBJ whole genome shotgun (WGS) entry which is preliminary data.</text>
</comment>
<dbReference type="GO" id="GO:0005634">
    <property type="term" value="C:nucleus"/>
    <property type="evidence" value="ECO:0007669"/>
    <property type="project" value="UniProtKB-SubCell"/>
</dbReference>
<feature type="compositionally biased region" description="Low complexity" evidence="2">
    <location>
        <begin position="225"/>
        <end position="242"/>
    </location>
</feature>
<name>A0A8T2TPA6_CERRI</name>
<dbReference type="Gene3D" id="1.20.930.10">
    <property type="entry name" value="Conserved domain common to transcription factors TFIIS, elongin A, CRSP70"/>
    <property type="match status" value="1"/>
</dbReference>
<feature type="compositionally biased region" description="Polar residues" evidence="2">
    <location>
        <begin position="114"/>
        <end position="123"/>
    </location>
</feature>
<comment type="subcellular location">
    <subcellularLocation>
        <location evidence="1">Nucleus</location>
    </subcellularLocation>
</comment>
<accession>A0A8T2TPA6</accession>
<dbReference type="SUPFAM" id="SSF47676">
    <property type="entry name" value="Conserved domain common to transcription factors TFIIS, elongin A, CRSP70"/>
    <property type="match status" value="1"/>
</dbReference>
<reference evidence="4" key="1">
    <citation type="submission" date="2021-08" db="EMBL/GenBank/DDBJ databases">
        <title>WGS assembly of Ceratopteris richardii.</title>
        <authorList>
            <person name="Marchant D.B."/>
            <person name="Chen G."/>
            <person name="Jenkins J."/>
            <person name="Shu S."/>
            <person name="Leebens-Mack J."/>
            <person name="Grimwood J."/>
            <person name="Schmutz J."/>
            <person name="Soltis P."/>
            <person name="Soltis D."/>
            <person name="Chen Z.-H."/>
        </authorList>
    </citation>
    <scope>NUCLEOTIDE SEQUENCE</scope>
    <source>
        <strain evidence="4">Whitten #5841</strain>
        <tissue evidence="4">Leaf</tissue>
    </source>
</reference>
<organism evidence="4 5">
    <name type="scientific">Ceratopteris richardii</name>
    <name type="common">Triangle waterfern</name>
    <dbReference type="NCBI Taxonomy" id="49495"/>
    <lineage>
        <taxon>Eukaryota</taxon>
        <taxon>Viridiplantae</taxon>
        <taxon>Streptophyta</taxon>
        <taxon>Embryophyta</taxon>
        <taxon>Tracheophyta</taxon>
        <taxon>Polypodiopsida</taxon>
        <taxon>Polypodiidae</taxon>
        <taxon>Polypodiales</taxon>
        <taxon>Pteridineae</taxon>
        <taxon>Pteridaceae</taxon>
        <taxon>Parkerioideae</taxon>
        <taxon>Ceratopteris</taxon>
    </lineage>
</organism>
<feature type="compositionally biased region" description="Low complexity" evidence="2">
    <location>
        <begin position="251"/>
        <end position="261"/>
    </location>
</feature>
<feature type="compositionally biased region" description="Basic and acidic residues" evidence="2">
    <location>
        <begin position="264"/>
        <end position="275"/>
    </location>
</feature>
<dbReference type="PANTHER" id="PTHR46554:SF2">
    <property type="entry name" value="TFIIS N-TERMINAL DOMAIN-CONTAINING PROTEIN"/>
    <property type="match status" value="1"/>
</dbReference>
<feature type="compositionally biased region" description="Polar residues" evidence="2">
    <location>
        <begin position="294"/>
        <end position="309"/>
    </location>
</feature>
<dbReference type="Proteomes" id="UP000825935">
    <property type="component" value="Chromosome 11"/>
</dbReference>
<feature type="compositionally biased region" description="Basic and acidic residues" evidence="2">
    <location>
        <begin position="205"/>
        <end position="219"/>
    </location>
</feature>